<evidence type="ECO:0000256" key="1">
    <source>
        <dbReference type="ARBA" id="ARBA00004651"/>
    </source>
</evidence>
<dbReference type="InterPro" id="IPR050833">
    <property type="entry name" value="Poly_Biosynth_Transport"/>
</dbReference>
<dbReference type="InterPro" id="IPR002797">
    <property type="entry name" value="Polysacc_synth"/>
</dbReference>
<feature type="transmembrane region" description="Helical" evidence="6">
    <location>
        <begin position="352"/>
        <end position="373"/>
    </location>
</feature>
<feature type="transmembrane region" description="Helical" evidence="6">
    <location>
        <begin position="207"/>
        <end position="224"/>
    </location>
</feature>
<comment type="subcellular location">
    <subcellularLocation>
        <location evidence="1">Cell membrane</location>
        <topology evidence="1">Multi-pass membrane protein</topology>
    </subcellularLocation>
</comment>
<evidence type="ECO:0000256" key="3">
    <source>
        <dbReference type="ARBA" id="ARBA00022692"/>
    </source>
</evidence>
<proteinExistence type="predicted"/>
<reference evidence="7" key="1">
    <citation type="submission" date="2022-09" db="EMBL/GenBank/DDBJ databases">
        <title>Diversity of Dellaglioa algida.</title>
        <authorList>
            <person name="Matthias E."/>
            <person name="Werum V."/>
        </authorList>
    </citation>
    <scope>NUCLEOTIDE SEQUENCE</scope>
    <source>
        <strain evidence="7">TMW 2.2523</strain>
    </source>
</reference>
<organism evidence="7 8">
    <name type="scientific">Dellaglioa carnosa</name>
    <dbReference type="NCBI Taxonomy" id="2995136"/>
    <lineage>
        <taxon>Bacteria</taxon>
        <taxon>Bacillati</taxon>
        <taxon>Bacillota</taxon>
        <taxon>Bacilli</taxon>
        <taxon>Lactobacillales</taxon>
        <taxon>Lactobacillaceae</taxon>
        <taxon>Dellaglioa</taxon>
    </lineage>
</organism>
<dbReference type="PANTHER" id="PTHR30250">
    <property type="entry name" value="PST FAMILY PREDICTED COLANIC ACID TRANSPORTER"/>
    <property type="match status" value="1"/>
</dbReference>
<name>A0ABT4JMM0_9LACO</name>
<feature type="transmembrane region" description="Helical" evidence="6">
    <location>
        <begin position="379"/>
        <end position="396"/>
    </location>
</feature>
<evidence type="ECO:0000256" key="4">
    <source>
        <dbReference type="ARBA" id="ARBA00022989"/>
    </source>
</evidence>
<keyword evidence="5 6" id="KW-0472">Membrane</keyword>
<feature type="transmembrane region" description="Helical" evidence="6">
    <location>
        <begin position="12"/>
        <end position="35"/>
    </location>
</feature>
<protein>
    <submittedName>
        <fullName evidence="7">Oligosaccharide flippase family protein</fullName>
    </submittedName>
</protein>
<evidence type="ECO:0000256" key="2">
    <source>
        <dbReference type="ARBA" id="ARBA00022475"/>
    </source>
</evidence>
<dbReference type="Pfam" id="PF01943">
    <property type="entry name" value="Polysacc_synt"/>
    <property type="match status" value="1"/>
</dbReference>
<feature type="transmembrane region" description="Helical" evidence="6">
    <location>
        <begin position="165"/>
        <end position="186"/>
    </location>
</feature>
<feature type="transmembrane region" description="Helical" evidence="6">
    <location>
        <begin position="432"/>
        <end position="449"/>
    </location>
</feature>
<dbReference type="EMBL" id="JANXLI010000003">
    <property type="protein sequence ID" value="MCZ2491594.1"/>
    <property type="molecule type" value="Genomic_DNA"/>
</dbReference>
<dbReference type="PANTHER" id="PTHR30250:SF11">
    <property type="entry name" value="O-ANTIGEN TRANSPORTER-RELATED"/>
    <property type="match status" value="1"/>
</dbReference>
<accession>A0ABT4JMM0</accession>
<comment type="caution">
    <text evidence="7">The sequence shown here is derived from an EMBL/GenBank/DDBJ whole genome shotgun (WGS) entry which is preliminary data.</text>
</comment>
<feature type="transmembrane region" description="Helical" evidence="6">
    <location>
        <begin position="292"/>
        <end position="316"/>
    </location>
</feature>
<feature type="transmembrane region" description="Helical" evidence="6">
    <location>
        <begin position="83"/>
        <end position="105"/>
    </location>
</feature>
<keyword evidence="4 6" id="KW-1133">Transmembrane helix</keyword>
<feature type="transmembrane region" description="Helical" evidence="6">
    <location>
        <begin position="408"/>
        <end position="426"/>
    </location>
</feature>
<dbReference type="RefSeq" id="WP_269024039.1">
    <property type="nucleotide sequence ID" value="NZ_JANXKW010000003.1"/>
</dbReference>
<feature type="transmembrane region" description="Helical" evidence="6">
    <location>
        <begin position="138"/>
        <end position="159"/>
    </location>
</feature>
<feature type="transmembrane region" description="Helical" evidence="6">
    <location>
        <begin position="111"/>
        <end position="131"/>
    </location>
</feature>
<sequence>MNREKKLISNTIVFGIGNIGSKVIMFLIVPIYTYYMSTSEYGSADLLNTIVMLLTPLLSLSVYDAVLRWVLDKKETIEDIFNTGLTIVIISGMVSMIISIVTYVVYPNVKIILLCTLIICQIFNTFFSQFLKGIEKNIIFAINGIIQSVGTIIFALVFLNQNMNHIDAFFLSLICSSSISIAYMFIFGELYKYYKLNKFNKKLMTDMLIYSLPLIPNQLMWWVMNVSDRYIVIYYLGYSVNGIYAVATKIPAVLNILSSVFLQSWQISAIEENNSADRTKYFSSIFNNMNRILTIGVSGILIFIRPFSKVIFGAAYQDVWKFVPLLLVALLFSNFSMFIGMSYLASMKTWGIFRTSILGAVINILLNIILIPLIGLNGAALSTAVSFFIIWVIRIKETKSFVKIKIDWMYFVSITLILIVQIVSLFITSKIILLMIPFIFVIFINRKFLIESYKFLLGGN</sequence>
<evidence type="ECO:0000256" key="6">
    <source>
        <dbReference type="SAM" id="Phobius"/>
    </source>
</evidence>
<gene>
    <name evidence="7" type="ORF">N0K80_05415</name>
</gene>
<dbReference type="Proteomes" id="UP001081467">
    <property type="component" value="Unassembled WGS sequence"/>
</dbReference>
<feature type="transmembrane region" description="Helical" evidence="6">
    <location>
        <begin position="47"/>
        <end position="71"/>
    </location>
</feature>
<keyword evidence="2" id="KW-1003">Cell membrane</keyword>
<feature type="transmembrane region" description="Helical" evidence="6">
    <location>
        <begin position="322"/>
        <end position="345"/>
    </location>
</feature>
<evidence type="ECO:0000256" key="5">
    <source>
        <dbReference type="ARBA" id="ARBA00023136"/>
    </source>
</evidence>
<keyword evidence="3 6" id="KW-0812">Transmembrane</keyword>
<evidence type="ECO:0000313" key="8">
    <source>
        <dbReference type="Proteomes" id="UP001081467"/>
    </source>
</evidence>
<keyword evidence="8" id="KW-1185">Reference proteome</keyword>
<evidence type="ECO:0000313" key="7">
    <source>
        <dbReference type="EMBL" id="MCZ2491594.1"/>
    </source>
</evidence>